<keyword evidence="4" id="KW-1185">Reference proteome</keyword>
<reference evidence="3" key="2">
    <citation type="submission" date="2020-05" db="EMBL/GenBank/DDBJ databases">
        <authorList>
            <person name="Kim H.-S."/>
            <person name="Proctor R.H."/>
            <person name="Brown D.W."/>
        </authorList>
    </citation>
    <scope>NUCLEOTIDE SEQUENCE</scope>
    <source>
        <strain evidence="3">NRRL 20472</strain>
    </source>
</reference>
<evidence type="ECO:0000256" key="1">
    <source>
        <dbReference type="SAM" id="MobiDB-lite"/>
    </source>
</evidence>
<proteinExistence type="predicted"/>
<feature type="region of interest" description="Disordered" evidence="1">
    <location>
        <begin position="188"/>
        <end position="234"/>
    </location>
</feature>
<dbReference type="EMBL" id="JABEXW010000183">
    <property type="protein sequence ID" value="KAF4968890.1"/>
    <property type="molecule type" value="Genomic_DNA"/>
</dbReference>
<sequence length="278" mass="30465">MSGPQDIAAILGLIELGFRSISTLYQFIQELRHIPTRIEQVKVEIRDLLTCLDELYFIQAAEGNSGHIIERSGLGNAIDACGKACNELHALLSTWDPLQSRFSAKLRYFLDKEAFDYLVEDIASRKQTTILAVVVTQLSMQAESDQKSRNTWHHVEKVLRGHEDKQHSSSISLEGGGELVTYNRMSTRPGIDSASRSFVPQDTPLPVEKESSDPSDATQGQVFGGDVKVGGSSNEVGMPASVAEMMAGKKAQTIQHFKKTVTTSDGSNGNKIGIFHSK</sequence>
<feature type="domain" description="Azaphilone pigments biosynthesis cluster protein L N-terminal" evidence="2">
    <location>
        <begin position="8"/>
        <end position="138"/>
    </location>
</feature>
<name>A0A8H4U3N4_9HYPO</name>
<dbReference type="OrthoDB" id="432483at2759"/>
<accession>A0A8H4U3N4</accession>
<evidence type="ECO:0000259" key="2">
    <source>
        <dbReference type="Pfam" id="PF17111"/>
    </source>
</evidence>
<dbReference type="Pfam" id="PF17111">
    <property type="entry name" value="PigL_N"/>
    <property type="match status" value="1"/>
</dbReference>
<comment type="caution">
    <text evidence="3">The sequence shown here is derived from an EMBL/GenBank/DDBJ whole genome shotgun (WGS) entry which is preliminary data.</text>
</comment>
<evidence type="ECO:0000313" key="4">
    <source>
        <dbReference type="Proteomes" id="UP000622797"/>
    </source>
</evidence>
<organism evidence="3 4">
    <name type="scientific">Fusarium sarcochroum</name>
    <dbReference type="NCBI Taxonomy" id="1208366"/>
    <lineage>
        <taxon>Eukaryota</taxon>
        <taxon>Fungi</taxon>
        <taxon>Dikarya</taxon>
        <taxon>Ascomycota</taxon>
        <taxon>Pezizomycotina</taxon>
        <taxon>Sordariomycetes</taxon>
        <taxon>Hypocreomycetidae</taxon>
        <taxon>Hypocreales</taxon>
        <taxon>Nectriaceae</taxon>
        <taxon>Fusarium</taxon>
        <taxon>Fusarium lateritium species complex</taxon>
    </lineage>
</organism>
<reference evidence="3" key="1">
    <citation type="journal article" date="2020" name="BMC Genomics">
        <title>Correction to: Identification and distribution of gene clusters required for synthesis of sphingolipid metabolism inhibitors in diverse species of the filamentous fungus Fusarium.</title>
        <authorList>
            <person name="Kim H.S."/>
            <person name="Lohmar J.M."/>
            <person name="Busman M."/>
            <person name="Brown D.W."/>
            <person name="Naumann T.A."/>
            <person name="Divon H.H."/>
            <person name="Lysoe E."/>
            <person name="Uhlig S."/>
            <person name="Proctor R.H."/>
        </authorList>
    </citation>
    <scope>NUCLEOTIDE SEQUENCE</scope>
    <source>
        <strain evidence="3">NRRL 20472</strain>
    </source>
</reference>
<dbReference type="Proteomes" id="UP000622797">
    <property type="component" value="Unassembled WGS sequence"/>
</dbReference>
<evidence type="ECO:0000313" key="3">
    <source>
        <dbReference type="EMBL" id="KAF4968890.1"/>
    </source>
</evidence>
<gene>
    <name evidence="3" type="ORF">FSARC_3789</name>
</gene>
<protein>
    <recommendedName>
        <fullName evidence="2">Azaphilone pigments biosynthesis cluster protein L N-terminal domain-containing protein</fullName>
    </recommendedName>
</protein>
<dbReference type="InterPro" id="IPR031348">
    <property type="entry name" value="PigL_N"/>
</dbReference>
<dbReference type="AlphaFoldDB" id="A0A8H4U3N4"/>